<name>A0A9W7LFD4_9STRA</name>
<dbReference type="Gene3D" id="3.40.50.150">
    <property type="entry name" value="Vaccinia Virus protein VP39"/>
    <property type="match status" value="1"/>
</dbReference>
<dbReference type="OrthoDB" id="195937at2759"/>
<dbReference type="Proteomes" id="UP001165065">
    <property type="component" value="Unassembled WGS sequence"/>
</dbReference>
<accession>A0A9W7LFD4</accession>
<dbReference type="AlphaFoldDB" id="A0A9W7LFD4"/>
<gene>
    <name evidence="2" type="ORF">TrCOL_g6220</name>
</gene>
<dbReference type="SUPFAM" id="SSF53335">
    <property type="entry name" value="S-adenosyl-L-methionine-dependent methyltransferases"/>
    <property type="match status" value="1"/>
</dbReference>
<protein>
    <recommendedName>
        <fullName evidence="1">Methyltransferase domain-containing protein</fullName>
    </recommendedName>
</protein>
<dbReference type="InterPro" id="IPR026913">
    <property type="entry name" value="METTL24"/>
</dbReference>
<comment type="caution">
    <text evidence="2">The sequence shown here is derived from an EMBL/GenBank/DDBJ whole genome shotgun (WGS) entry which is preliminary data.</text>
</comment>
<proteinExistence type="predicted"/>
<dbReference type="Pfam" id="PF13383">
    <property type="entry name" value="Methyltransf_22"/>
    <property type="match status" value="1"/>
</dbReference>
<dbReference type="PANTHER" id="PTHR32026:SF10">
    <property type="entry name" value="METHYLTRANSFERASE-LIKE PROTEIN 24-RELATED"/>
    <property type="match status" value="1"/>
</dbReference>
<reference evidence="3" key="1">
    <citation type="journal article" date="2023" name="Commun. Biol.">
        <title>Genome analysis of Parmales, the sister group of diatoms, reveals the evolutionary specialization of diatoms from phago-mixotrophs to photoautotrophs.</title>
        <authorList>
            <person name="Ban H."/>
            <person name="Sato S."/>
            <person name="Yoshikawa S."/>
            <person name="Yamada K."/>
            <person name="Nakamura Y."/>
            <person name="Ichinomiya M."/>
            <person name="Sato N."/>
            <person name="Blanc-Mathieu R."/>
            <person name="Endo H."/>
            <person name="Kuwata A."/>
            <person name="Ogata H."/>
        </authorList>
    </citation>
    <scope>NUCLEOTIDE SEQUENCE [LARGE SCALE GENOMIC DNA]</scope>
</reference>
<dbReference type="PANTHER" id="PTHR32026">
    <property type="entry name" value="METHYLTRANSFERASE-LIKE PROTEIN 24"/>
    <property type="match status" value="1"/>
</dbReference>
<organism evidence="2 3">
    <name type="scientific">Triparma columacea</name>
    <dbReference type="NCBI Taxonomy" id="722753"/>
    <lineage>
        <taxon>Eukaryota</taxon>
        <taxon>Sar</taxon>
        <taxon>Stramenopiles</taxon>
        <taxon>Ochrophyta</taxon>
        <taxon>Bolidophyceae</taxon>
        <taxon>Parmales</taxon>
        <taxon>Triparmaceae</taxon>
        <taxon>Triparma</taxon>
    </lineage>
</organism>
<dbReference type="InterPro" id="IPR029063">
    <property type="entry name" value="SAM-dependent_MTases_sf"/>
</dbReference>
<evidence type="ECO:0000259" key="1">
    <source>
        <dbReference type="Pfam" id="PF13383"/>
    </source>
</evidence>
<evidence type="ECO:0000313" key="3">
    <source>
        <dbReference type="Proteomes" id="UP001165065"/>
    </source>
</evidence>
<evidence type="ECO:0000313" key="2">
    <source>
        <dbReference type="EMBL" id="GMI49000.1"/>
    </source>
</evidence>
<keyword evidence="3" id="KW-1185">Reference proteome</keyword>
<dbReference type="InterPro" id="IPR025714">
    <property type="entry name" value="Methyltranfer_dom"/>
</dbReference>
<sequence>MMQKTTGLKVNAGVEWLMPPPQPTYPLNPPPIVIEIPLDAKTYSASMPLPPIADRRDEILRKYEFIECRQGEGTGRLVAGLDNRPNPVAPSAGEPKFICGLNELASRKPCIVYSFGSFNEIMFEVGMKGLVPSCEVYTFDPFNLPTQESVDRFGFNVYPWGIGNQDTSRLGFNDRIQTLDKIMKKLGHKHIDVLKLDVEGAEVKFLDWLLKRNLLLKAIDQILFEFHSHDALEKYTDLLIEHRFRPVHARVNDQYEPGTEIAFQSPSPPGEII</sequence>
<dbReference type="EMBL" id="BRYA01000452">
    <property type="protein sequence ID" value="GMI49000.1"/>
    <property type="molecule type" value="Genomic_DNA"/>
</dbReference>
<feature type="domain" description="Methyltransferase" evidence="1">
    <location>
        <begin position="94"/>
        <end position="229"/>
    </location>
</feature>